<evidence type="ECO:0000313" key="1">
    <source>
        <dbReference type="EMBL" id="CAB9522819.1"/>
    </source>
</evidence>
<accession>A0A9N8EMN1</accession>
<sequence length="93" mass="10530">MNYRLAIIGKTKKEQLLQQPQLSKHKKKKYVLKFSIADALAATVYSAIETTTDFMKEAAHEIMKTTGSSLKATIKRTNVEPRDDVMQIQTSDN</sequence>
<name>A0A9N8EMN1_9STRA</name>
<keyword evidence="2" id="KW-1185">Reference proteome</keyword>
<dbReference type="EMBL" id="CAICTM010001343">
    <property type="protein sequence ID" value="CAB9522819.1"/>
    <property type="molecule type" value="Genomic_DNA"/>
</dbReference>
<proteinExistence type="predicted"/>
<evidence type="ECO:0000313" key="2">
    <source>
        <dbReference type="Proteomes" id="UP001153069"/>
    </source>
</evidence>
<comment type="caution">
    <text evidence="1">The sequence shown here is derived from an EMBL/GenBank/DDBJ whole genome shotgun (WGS) entry which is preliminary data.</text>
</comment>
<gene>
    <name evidence="1" type="ORF">SEMRO_1345_G264750.1</name>
</gene>
<reference evidence="1" key="1">
    <citation type="submission" date="2020-06" db="EMBL/GenBank/DDBJ databases">
        <authorList>
            <consortium name="Plant Systems Biology data submission"/>
        </authorList>
    </citation>
    <scope>NUCLEOTIDE SEQUENCE</scope>
    <source>
        <strain evidence="1">D6</strain>
    </source>
</reference>
<dbReference type="Proteomes" id="UP001153069">
    <property type="component" value="Unassembled WGS sequence"/>
</dbReference>
<organism evidence="1 2">
    <name type="scientific">Seminavis robusta</name>
    <dbReference type="NCBI Taxonomy" id="568900"/>
    <lineage>
        <taxon>Eukaryota</taxon>
        <taxon>Sar</taxon>
        <taxon>Stramenopiles</taxon>
        <taxon>Ochrophyta</taxon>
        <taxon>Bacillariophyta</taxon>
        <taxon>Bacillariophyceae</taxon>
        <taxon>Bacillariophycidae</taxon>
        <taxon>Naviculales</taxon>
        <taxon>Naviculaceae</taxon>
        <taxon>Seminavis</taxon>
    </lineage>
</organism>
<dbReference type="AlphaFoldDB" id="A0A9N8EMN1"/>
<protein>
    <submittedName>
        <fullName evidence="1">Uncharacterized protein</fullName>
    </submittedName>
</protein>